<dbReference type="Proteomes" id="UP000838756">
    <property type="component" value="Unassembled WGS sequence"/>
</dbReference>
<evidence type="ECO:0000313" key="2">
    <source>
        <dbReference type="EMBL" id="CAH2211766.1"/>
    </source>
</evidence>
<organism evidence="2 3">
    <name type="scientific">Pararge aegeria aegeria</name>
    <dbReference type="NCBI Taxonomy" id="348720"/>
    <lineage>
        <taxon>Eukaryota</taxon>
        <taxon>Metazoa</taxon>
        <taxon>Ecdysozoa</taxon>
        <taxon>Arthropoda</taxon>
        <taxon>Hexapoda</taxon>
        <taxon>Insecta</taxon>
        <taxon>Pterygota</taxon>
        <taxon>Neoptera</taxon>
        <taxon>Endopterygota</taxon>
        <taxon>Lepidoptera</taxon>
        <taxon>Glossata</taxon>
        <taxon>Ditrysia</taxon>
        <taxon>Papilionoidea</taxon>
        <taxon>Nymphalidae</taxon>
        <taxon>Satyrinae</taxon>
        <taxon>Satyrini</taxon>
        <taxon>Parargina</taxon>
        <taxon>Pararge</taxon>
    </lineage>
</organism>
<comment type="caution">
    <text evidence="2">The sequence shown here is derived from an EMBL/GenBank/DDBJ whole genome shotgun (WGS) entry which is preliminary data.</text>
</comment>
<gene>
    <name evidence="2" type="primary">jg13048</name>
    <name evidence="2" type="ORF">PAEG_LOCUS3462</name>
</gene>
<dbReference type="InterPro" id="IPR000477">
    <property type="entry name" value="RT_dom"/>
</dbReference>
<feature type="domain" description="Reverse transcriptase" evidence="1">
    <location>
        <begin position="1"/>
        <end position="76"/>
    </location>
</feature>
<dbReference type="EMBL" id="CAKXAJ010011094">
    <property type="protein sequence ID" value="CAH2211766.1"/>
    <property type="molecule type" value="Genomic_DNA"/>
</dbReference>
<evidence type="ECO:0000259" key="1">
    <source>
        <dbReference type="PROSITE" id="PS50878"/>
    </source>
</evidence>
<dbReference type="PANTHER" id="PTHR33332">
    <property type="entry name" value="REVERSE TRANSCRIPTASE DOMAIN-CONTAINING PROTEIN"/>
    <property type="match status" value="1"/>
</dbReference>
<dbReference type="OrthoDB" id="5953030at2759"/>
<dbReference type="AlphaFoldDB" id="A0A8S4QJ45"/>
<sequence length="284" mass="32705">MYADDIQIYRSSTLQNLGSAIAAINNDMAAISEWSRQYGLKVNPAKSKAIVIGSSGMIARVDWLSIPSVIYNGIAIPFCDSVKDLGVYLDRELSWTVHVKELSQKVFVAMSSLRRLQSFLPIPTKVMLAHSLFLSILDYADASFLNLTEDQLNKLERLQNLAIRFIFGLRKYDHVSVFRQKLKWLPIRRRRDMHVLSLLYCVLFHLNTPSYLKEKFTFLGEQSGVRSCRALTLCMPYHKTKFYKRSFSVRAVELWNALPLSIRRSKSLAIFKRAVKAHYIVNDF</sequence>
<dbReference type="PROSITE" id="PS50878">
    <property type="entry name" value="RT_POL"/>
    <property type="match status" value="1"/>
</dbReference>
<accession>A0A8S4QJ45</accession>
<proteinExistence type="predicted"/>
<reference evidence="2" key="1">
    <citation type="submission" date="2022-03" db="EMBL/GenBank/DDBJ databases">
        <authorList>
            <person name="Lindestad O."/>
        </authorList>
    </citation>
    <scope>NUCLEOTIDE SEQUENCE</scope>
</reference>
<evidence type="ECO:0000313" key="3">
    <source>
        <dbReference type="Proteomes" id="UP000838756"/>
    </source>
</evidence>
<name>A0A8S4QJ45_9NEOP</name>
<protein>
    <submittedName>
        <fullName evidence="2">Jg13048 protein</fullName>
    </submittedName>
</protein>
<keyword evidence="3" id="KW-1185">Reference proteome</keyword>